<dbReference type="PANTHER" id="PTHR40254:SF1">
    <property type="entry name" value="BLR0577 PROTEIN"/>
    <property type="match status" value="1"/>
</dbReference>
<dbReference type="Pfam" id="PF13454">
    <property type="entry name" value="NAD_binding_9"/>
    <property type="match status" value="1"/>
</dbReference>
<dbReference type="Gene3D" id="3.50.50.60">
    <property type="entry name" value="FAD/NAD(P)-binding domain"/>
    <property type="match status" value="1"/>
</dbReference>
<dbReference type="InterPro" id="IPR052189">
    <property type="entry name" value="L-asp_N-monooxygenase_NS-form"/>
</dbReference>
<dbReference type="PANTHER" id="PTHR40254">
    <property type="entry name" value="BLR0577 PROTEIN"/>
    <property type="match status" value="1"/>
</dbReference>
<dbReference type="InterPro" id="IPR036188">
    <property type="entry name" value="FAD/NAD-bd_sf"/>
</dbReference>
<reference evidence="2 3" key="1">
    <citation type="submission" date="2023-02" db="EMBL/GenBank/DDBJ databases">
        <title>Genome sequence of Mucilaginibacter jinjuensis strain KACC 16571.</title>
        <authorList>
            <person name="Kim S."/>
            <person name="Heo J."/>
            <person name="Kwon S.-W."/>
        </authorList>
    </citation>
    <scope>NUCLEOTIDE SEQUENCE [LARGE SCALE GENOMIC DNA]</scope>
    <source>
        <strain evidence="2 3">KACC 16571</strain>
    </source>
</reference>
<organism evidence="2 3">
    <name type="scientific">Mucilaginibacter jinjuensis</name>
    <dbReference type="NCBI Taxonomy" id="1176721"/>
    <lineage>
        <taxon>Bacteria</taxon>
        <taxon>Pseudomonadati</taxon>
        <taxon>Bacteroidota</taxon>
        <taxon>Sphingobacteriia</taxon>
        <taxon>Sphingobacteriales</taxon>
        <taxon>Sphingobacteriaceae</taxon>
        <taxon>Mucilaginibacter</taxon>
    </lineage>
</organism>
<dbReference type="Proteomes" id="UP001216139">
    <property type="component" value="Chromosome"/>
</dbReference>
<dbReference type="InterPro" id="IPR038732">
    <property type="entry name" value="HpyO/CreE_NAD-binding"/>
</dbReference>
<protein>
    <submittedName>
        <fullName evidence="2">FAD/NAD(P)-binding protein</fullName>
    </submittedName>
</protein>
<gene>
    <name evidence="2" type="ORF">PQO05_16775</name>
</gene>
<keyword evidence="3" id="KW-1185">Reference proteome</keyword>
<proteinExistence type="predicted"/>
<sequence>MKNKKRIAILGGGPSGLFMFKRLLEAKSSDLSITIFEKKNNLGAGMPYSTDGANDEHVTNVSGNEIPDLVTPLADWIKTIPKDTLDKYHIDVDRFNEYKVLPRLLFGQYLKAQFDLLLKQAKEAGVDFEVHYNSHVTDIIDYPEQELVLVEINQEQKFEFDHVIICSGHSWPVKNEGKSPNYFDSPYPPAKLRLKLNHPVAITGSSLTAIDAIKTLARYNGTFDKDKDGKLFYRLADDSPGFRLVMHSREGMLPAVRFHLKDSHLSNKPLAGKEEIKTHIAANDGFLALDYIFKKDFIEPIRVEDPGFYERVKNMQLEDFVAFIMNFREDKDPFQLLKAEYAEAEKSIKKRESIYWKEMLGTLSFALNYPAKHLSAEDMQRLQKTLMPLISIVIAYTPQSSAEELIALHNAGVLSLVEVGYDNRVEAEPHGGATYYYTDPQGKQQSVYFNTYVNCIGQPHLTYDEFPFKSLRDKHTITPARLKFRSAEAGRKALIDGKDVTQDQRGDYYLKVPGVAINDSFEVVDAYGALNERIYIMAVSYIGGYNPDYSGLDFCQQASSIIIKSLLPDL</sequence>
<feature type="domain" description="FAD-dependent urate hydroxylase HpyO/Asp monooxygenase CreE-like FAD/NAD(P)-binding" evidence="1">
    <location>
        <begin position="8"/>
        <end position="169"/>
    </location>
</feature>
<evidence type="ECO:0000313" key="2">
    <source>
        <dbReference type="EMBL" id="WCT10391.1"/>
    </source>
</evidence>
<evidence type="ECO:0000259" key="1">
    <source>
        <dbReference type="Pfam" id="PF13454"/>
    </source>
</evidence>
<evidence type="ECO:0000313" key="3">
    <source>
        <dbReference type="Proteomes" id="UP001216139"/>
    </source>
</evidence>
<name>A0ABY7T239_9SPHI</name>
<dbReference type="EMBL" id="CP117167">
    <property type="protein sequence ID" value="WCT10391.1"/>
    <property type="molecule type" value="Genomic_DNA"/>
</dbReference>
<dbReference type="SUPFAM" id="SSF51905">
    <property type="entry name" value="FAD/NAD(P)-binding domain"/>
    <property type="match status" value="1"/>
</dbReference>
<dbReference type="RefSeq" id="WP_273628576.1">
    <property type="nucleotide sequence ID" value="NZ_CP117167.1"/>
</dbReference>
<accession>A0ABY7T239</accession>